<dbReference type="GO" id="GO:0016829">
    <property type="term" value="F:lyase activity"/>
    <property type="evidence" value="ECO:0007669"/>
    <property type="project" value="UniProtKB-KW"/>
</dbReference>
<dbReference type="EC" id="2.5.1.129" evidence="5"/>
<keyword evidence="4 5" id="KW-0808">Transferase</keyword>
<dbReference type="Pfam" id="PF02441">
    <property type="entry name" value="Flavoprotein"/>
    <property type="match status" value="1"/>
</dbReference>
<sequence>MAVEKRIVVGASGASGMPLLMKCLEILRDSEEYRSLLVMSRSAKLTLEQETDWSVSQVEALADEVLEQDNIGAGPASGSYRTEGMVIVPCSMKTAAGIVSGYTDNLLLRAADVTIKEKRPLVLAARETPMSEIHLRNLYELSRLSNVWIVPPMMTFYQKPESIDDMVTHLAAKLLLPFGVEVKEYRRWKGC</sequence>
<evidence type="ECO:0000256" key="1">
    <source>
        <dbReference type="ARBA" id="ARBA00022602"/>
    </source>
</evidence>
<dbReference type="InterPro" id="IPR036551">
    <property type="entry name" value="Flavin_trans-like"/>
</dbReference>
<dbReference type="Proteomes" id="UP000095706">
    <property type="component" value="Unassembled WGS sequence"/>
</dbReference>
<evidence type="ECO:0000256" key="2">
    <source>
        <dbReference type="ARBA" id="ARBA00022630"/>
    </source>
</evidence>
<dbReference type="AlphaFoldDB" id="A0A173YC37"/>
<feature type="binding site" evidence="5">
    <location>
        <position position="173"/>
    </location>
    <ligand>
        <name>dimethylallyl phosphate</name>
        <dbReference type="ChEBI" id="CHEBI:88052"/>
    </ligand>
</feature>
<comment type="similarity">
    <text evidence="5">Belongs to the UbiX/PAD1 family.</text>
</comment>
<dbReference type="InterPro" id="IPR004507">
    <property type="entry name" value="UbiX-like"/>
</dbReference>
<feature type="binding site" evidence="5">
    <location>
        <position position="157"/>
    </location>
    <ligand>
        <name>dimethylallyl phosphate</name>
        <dbReference type="ChEBI" id="CHEBI:88052"/>
    </ligand>
</feature>
<dbReference type="GO" id="GO:0106141">
    <property type="term" value="F:flavin prenyltransferase activity"/>
    <property type="evidence" value="ECO:0007669"/>
    <property type="project" value="UniProtKB-EC"/>
</dbReference>
<feature type="domain" description="Flavoprotein" evidence="6">
    <location>
        <begin position="5"/>
        <end position="169"/>
    </location>
</feature>
<evidence type="ECO:0000256" key="4">
    <source>
        <dbReference type="ARBA" id="ARBA00022679"/>
    </source>
</evidence>
<dbReference type="EMBL" id="CYYV01000002">
    <property type="protein sequence ID" value="CUN61692.1"/>
    <property type="molecule type" value="Genomic_DNA"/>
</dbReference>
<keyword evidence="3 5" id="KW-0288">FMN</keyword>
<name>A0A173YC37_9FIRM</name>
<comment type="catalytic activity">
    <reaction evidence="5">
        <text>dimethylallyl phosphate + FMNH2 = prenylated FMNH2 + phosphate</text>
        <dbReference type="Rhea" id="RHEA:37743"/>
        <dbReference type="ChEBI" id="CHEBI:43474"/>
        <dbReference type="ChEBI" id="CHEBI:57618"/>
        <dbReference type="ChEBI" id="CHEBI:87467"/>
        <dbReference type="ChEBI" id="CHEBI:88052"/>
        <dbReference type="EC" id="2.5.1.129"/>
    </reaction>
</comment>
<feature type="binding site" evidence="5">
    <location>
        <position position="40"/>
    </location>
    <ligand>
        <name>FMN</name>
        <dbReference type="ChEBI" id="CHEBI:58210"/>
    </ligand>
</feature>
<feature type="binding site" evidence="5">
    <location>
        <position position="126"/>
    </location>
    <ligand>
        <name>FMN</name>
        <dbReference type="ChEBI" id="CHEBI:58210"/>
    </ligand>
</feature>
<feature type="binding site" evidence="5">
    <location>
        <begin position="13"/>
        <end position="15"/>
    </location>
    <ligand>
        <name>FMN</name>
        <dbReference type="ChEBI" id="CHEBI:58210"/>
    </ligand>
</feature>
<keyword evidence="1 5" id="KW-0637">Prenyltransferase</keyword>
<reference evidence="7 8" key="1">
    <citation type="submission" date="2015-09" db="EMBL/GenBank/DDBJ databases">
        <authorList>
            <consortium name="Pathogen Informatics"/>
        </authorList>
    </citation>
    <scope>NUCLEOTIDE SEQUENCE [LARGE SCALE GENOMIC DNA]</scope>
    <source>
        <strain evidence="7 8">2789STDY5608849</strain>
    </source>
</reference>
<dbReference type="NCBIfam" id="TIGR00421">
    <property type="entry name" value="ubiX_pad"/>
    <property type="match status" value="1"/>
</dbReference>
<dbReference type="Gene3D" id="3.40.50.1950">
    <property type="entry name" value="Flavin prenyltransferase-like"/>
    <property type="match status" value="1"/>
</dbReference>
<dbReference type="InterPro" id="IPR003382">
    <property type="entry name" value="Flavoprotein"/>
</dbReference>
<evidence type="ECO:0000256" key="3">
    <source>
        <dbReference type="ARBA" id="ARBA00022643"/>
    </source>
</evidence>
<evidence type="ECO:0000256" key="5">
    <source>
        <dbReference type="HAMAP-Rule" id="MF_01984"/>
    </source>
</evidence>
<gene>
    <name evidence="7" type="primary">pad1</name>
    <name evidence="5" type="synonym">ubiX</name>
    <name evidence="7" type="ORF">ERS852406_00445</name>
</gene>
<keyword evidence="2 5" id="KW-0285">Flavoprotein</keyword>
<dbReference type="SUPFAM" id="SSF52507">
    <property type="entry name" value="Homo-oligomeric flavin-containing Cys decarboxylases, HFCD"/>
    <property type="match status" value="1"/>
</dbReference>
<proteinExistence type="inferred from homology"/>
<comment type="caution">
    <text evidence="5">Lacks conserved residue(s) required for the propagation of feature annotation.</text>
</comment>
<protein>
    <recommendedName>
        <fullName evidence="5">Flavin prenyltransferase UbiX</fullName>
        <ecNumber evidence="5">2.5.1.129</ecNumber>
    </recommendedName>
</protein>
<evidence type="ECO:0000313" key="8">
    <source>
        <dbReference type="Proteomes" id="UP000095706"/>
    </source>
</evidence>
<accession>A0A173YC37</accession>
<evidence type="ECO:0000313" key="7">
    <source>
        <dbReference type="EMBL" id="CUN61692.1"/>
    </source>
</evidence>
<organism evidence="7 8">
    <name type="scientific">Fusicatenibacter saccharivorans</name>
    <dbReference type="NCBI Taxonomy" id="1150298"/>
    <lineage>
        <taxon>Bacteria</taxon>
        <taxon>Bacillati</taxon>
        <taxon>Bacillota</taxon>
        <taxon>Clostridia</taxon>
        <taxon>Lachnospirales</taxon>
        <taxon>Lachnospiraceae</taxon>
        <taxon>Fusicatenibacter</taxon>
    </lineage>
</organism>
<comment type="function">
    <text evidence="5">Flavin prenyltransferase that catalyzes the synthesis of the prenylated FMN cofactor (prenyl-FMN) for 4-hydroxy-3-polyprenylbenzoic acid decarboxylase UbiD. The prenyltransferase is metal-independent and links a dimethylallyl moiety from dimethylallyl monophosphate (DMAP) to the flavin N5 and C6 atoms of FMN.</text>
</comment>
<evidence type="ECO:0000259" key="6">
    <source>
        <dbReference type="Pfam" id="PF02441"/>
    </source>
</evidence>
<dbReference type="RefSeq" id="WP_055226203.1">
    <property type="nucleotide sequence ID" value="NZ_CAXSRP010000008.1"/>
</dbReference>
<dbReference type="NCBIfam" id="NF004685">
    <property type="entry name" value="PRK06029.1"/>
    <property type="match status" value="1"/>
</dbReference>
<feature type="binding site" evidence="5">
    <location>
        <begin position="91"/>
        <end position="94"/>
    </location>
    <ligand>
        <name>FMN</name>
        <dbReference type="ChEBI" id="CHEBI:58210"/>
    </ligand>
</feature>
<keyword evidence="7" id="KW-0456">Lyase</keyword>
<dbReference type="HAMAP" id="MF_01984">
    <property type="entry name" value="ubiX_pad"/>
    <property type="match status" value="1"/>
</dbReference>